<dbReference type="AlphaFoldDB" id="A0A6C0B5H4"/>
<protein>
    <submittedName>
        <fullName evidence="1">Uncharacterized protein</fullName>
    </submittedName>
</protein>
<accession>A0A6C0B5H4</accession>
<evidence type="ECO:0000313" key="1">
    <source>
        <dbReference type="EMBL" id="QHS86768.1"/>
    </source>
</evidence>
<dbReference type="EMBL" id="MN739061">
    <property type="protein sequence ID" value="QHS86768.1"/>
    <property type="molecule type" value="Genomic_DNA"/>
</dbReference>
<name>A0A6C0B5H4_9ZZZZ</name>
<proteinExistence type="predicted"/>
<reference evidence="1" key="1">
    <citation type="journal article" date="2020" name="Nature">
        <title>Giant virus diversity and host interactions through global metagenomics.</title>
        <authorList>
            <person name="Schulz F."/>
            <person name="Roux S."/>
            <person name="Paez-Espino D."/>
            <person name="Jungbluth S."/>
            <person name="Walsh D.A."/>
            <person name="Denef V.J."/>
            <person name="McMahon K.D."/>
            <person name="Konstantinidis K.T."/>
            <person name="Eloe-Fadrosh E.A."/>
            <person name="Kyrpides N.C."/>
            <person name="Woyke T."/>
        </authorList>
    </citation>
    <scope>NUCLEOTIDE SEQUENCE</scope>
    <source>
        <strain evidence="1">GVMAG-M-3300009422-16</strain>
    </source>
</reference>
<sequence>MDNLIENIHDNYTLYQTLSMVGHSNKPEDFCLGDRVIVMNQIDSWSGNIKRGMVGNISNIMHRYKGRPAEHYEYWVTMFKIHGGVHERFELYNILKYDEVEKLIKDWKH</sequence>
<organism evidence="1">
    <name type="scientific">viral metagenome</name>
    <dbReference type="NCBI Taxonomy" id="1070528"/>
    <lineage>
        <taxon>unclassified sequences</taxon>
        <taxon>metagenomes</taxon>
        <taxon>organismal metagenomes</taxon>
    </lineage>
</organism>